<feature type="domain" description="EGF-like" evidence="9">
    <location>
        <begin position="233"/>
        <end position="273"/>
    </location>
</feature>
<keyword evidence="7" id="KW-0472">Membrane</keyword>
<dbReference type="SMART" id="SM00179">
    <property type="entry name" value="EGF_CA"/>
    <property type="match status" value="15"/>
</dbReference>
<evidence type="ECO:0000256" key="2">
    <source>
        <dbReference type="ARBA" id="ARBA00022729"/>
    </source>
</evidence>
<dbReference type="VEuPathDB" id="CryptoDB:Cvel_1767"/>
<dbReference type="PANTHER" id="PTHR24039:SF58">
    <property type="entry name" value="EGF-LIKE DOMAIN-CONTAINING PROTEIN"/>
    <property type="match status" value="1"/>
</dbReference>
<feature type="region of interest" description="Disordered" evidence="6">
    <location>
        <begin position="2640"/>
        <end position="2664"/>
    </location>
</feature>
<feature type="compositionally biased region" description="Acidic residues" evidence="6">
    <location>
        <begin position="3329"/>
        <end position="3344"/>
    </location>
</feature>
<feature type="domain" description="EGF-like" evidence="9">
    <location>
        <begin position="1645"/>
        <end position="1686"/>
    </location>
</feature>
<dbReference type="InterPro" id="IPR000152">
    <property type="entry name" value="EGF-type_Asp/Asn_hydroxyl_site"/>
</dbReference>
<evidence type="ECO:0000256" key="6">
    <source>
        <dbReference type="SAM" id="MobiDB-lite"/>
    </source>
</evidence>
<keyword evidence="1 5" id="KW-0245">EGF-like domain</keyword>
<feature type="domain" description="EGF-like" evidence="9">
    <location>
        <begin position="2333"/>
        <end position="2375"/>
    </location>
</feature>
<keyword evidence="4" id="KW-1015">Disulfide bond</keyword>
<dbReference type="FunFam" id="2.10.25.10:FF:000038">
    <property type="entry name" value="Fibrillin 2"/>
    <property type="match status" value="15"/>
</dbReference>
<dbReference type="SUPFAM" id="SSF49785">
    <property type="entry name" value="Galactose-binding domain-like"/>
    <property type="match status" value="1"/>
</dbReference>
<dbReference type="CDD" id="cd00054">
    <property type="entry name" value="EGF_CA"/>
    <property type="match status" value="15"/>
</dbReference>
<dbReference type="InterPro" id="IPR008979">
    <property type="entry name" value="Galactose-bd-like_sf"/>
</dbReference>
<dbReference type="InterPro" id="IPR009030">
    <property type="entry name" value="Growth_fac_rcpt_cys_sf"/>
</dbReference>
<feature type="compositionally biased region" description="Low complexity" evidence="6">
    <location>
        <begin position="3133"/>
        <end position="3144"/>
    </location>
</feature>
<feature type="compositionally biased region" description="Basic and acidic residues" evidence="6">
    <location>
        <begin position="3111"/>
        <end position="3120"/>
    </location>
</feature>
<feature type="compositionally biased region" description="Polar residues" evidence="6">
    <location>
        <begin position="3092"/>
        <end position="3107"/>
    </location>
</feature>
<feature type="domain" description="EGF-like" evidence="9">
    <location>
        <begin position="1961"/>
        <end position="2003"/>
    </location>
</feature>
<feature type="compositionally biased region" description="Basic and acidic residues" evidence="6">
    <location>
        <begin position="3270"/>
        <end position="3280"/>
    </location>
</feature>
<evidence type="ECO:0000256" key="5">
    <source>
        <dbReference type="PROSITE-ProRule" id="PRU00076"/>
    </source>
</evidence>
<dbReference type="PhylomeDB" id="A0A0G4I3K5"/>
<dbReference type="PROSITE" id="PS01186">
    <property type="entry name" value="EGF_2"/>
    <property type="match status" value="9"/>
</dbReference>
<evidence type="ECO:0000313" key="10">
    <source>
        <dbReference type="EMBL" id="CEM51547.1"/>
    </source>
</evidence>
<feature type="compositionally biased region" description="Basic and acidic residues" evidence="6">
    <location>
        <begin position="3287"/>
        <end position="3297"/>
    </location>
</feature>
<dbReference type="GO" id="GO:0005509">
    <property type="term" value="F:calcium ion binding"/>
    <property type="evidence" value="ECO:0007669"/>
    <property type="project" value="InterPro"/>
</dbReference>
<gene>
    <name evidence="10" type="ORF">Cvel_1767</name>
</gene>
<feature type="domain" description="EGF-like" evidence="9">
    <location>
        <begin position="476"/>
        <end position="518"/>
    </location>
</feature>
<dbReference type="PROSITE" id="PS01187">
    <property type="entry name" value="EGF_CA"/>
    <property type="match status" value="9"/>
</dbReference>
<evidence type="ECO:0000256" key="1">
    <source>
        <dbReference type="ARBA" id="ARBA00022536"/>
    </source>
</evidence>
<dbReference type="Gene3D" id="2.60.120.260">
    <property type="entry name" value="Galactose-binding domain-like"/>
    <property type="match status" value="2"/>
</dbReference>
<evidence type="ECO:0000256" key="8">
    <source>
        <dbReference type="SAM" id="SignalP"/>
    </source>
</evidence>
<dbReference type="SMART" id="SM00181">
    <property type="entry name" value="EGF"/>
    <property type="match status" value="15"/>
</dbReference>
<feature type="domain" description="EGF-like" evidence="9">
    <location>
        <begin position="2292"/>
        <end position="2332"/>
    </location>
</feature>
<feature type="domain" description="EGF-like" evidence="9">
    <location>
        <begin position="721"/>
        <end position="761"/>
    </location>
</feature>
<dbReference type="SUPFAM" id="SSF57184">
    <property type="entry name" value="Growth factor receptor domain"/>
    <property type="match status" value="6"/>
</dbReference>
<feature type="signal peptide" evidence="8">
    <location>
        <begin position="1"/>
        <end position="31"/>
    </location>
</feature>
<feature type="domain" description="EGF-like" evidence="9">
    <location>
        <begin position="2004"/>
        <end position="2044"/>
    </location>
</feature>
<feature type="domain" description="EGF-like" evidence="9">
    <location>
        <begin position="2418"/>
        <end position="2458"/>
    </location>
</feature>
<dbReference type="PROSITE" id="PS50026">
    <property type="entry name" value="EGF_3"/>
    <property type="match status" value="15"/>
</dbReference>
<accession>A0A0G4I3K5</accession>
<dbReference type="PROSITE" id="PS00010">
    <property type="entry name" value="ASX_HYDROXYL"/>
    <property type="match status" value="14"/>
</dbReference>
<protein>
    <recommendedName>
        <fullName evidence="9">EGF-like domain-containing protein</fullName>
    </recommendedName>
</protein>
<keyword evidence="2 8" id="KW-0732">Signal</keyword>
<dbReference type="InterPro" id="IPR000742">
    <property type="entry name" value="EGF"/>
</dbReference>
<dbReference type="InterPro" id="IPR018097">
    <property type="entry name" value="EGF_Ca-bd_CS"/>
</dbReference>
<dbReference type="Pfam" id="PF07645">
    <property type="entry name" value="EGF_CA"/>
    <property type="match status" value="6"/>
</dbReference>
<feature type="compositionally biased region" description="Low complexity" evidence="6">
    <location>
        <begin position="3226"/>
        <end position="3242"/>
    </location>
</feature>
<dbReference type="Gene3D" id="2.10.25.10">
    <property type="entry name" value="Laminin"/>
    <property type="match status" value="15"/>
</dbReference>
<feature type="domain" description="EGF-like" evidence="9">
    <location>
        <begin position="1687"/>
        <end position="1727"/>
    </location>
</feature>
<feature type="region of interest" description="Disordered" evidence="6">
    <location>
        <begin position="3669"/>
        <end position="3688"/>
    </location>
</feature>
<dbReference type="Pfam" id="PF12947">
    <property type="entry name" value="EGF_3"/>
    <property type="match status" value="9"/>
</dbReference>
<reference evidence="10" key="1">
    <citation type="submission" date="2014-11" db="EMBL/GenBank/DDBJ databases">
        <authorList>
            <person name="Otto D Thomas"/>
            <person name="Naeem Raeece"/>
        </authorList>
    </citation>
    <scope>NUCLEOTIDE SEQUENCE</scope>
</reference>
<sequence length="3901" mass="425581">MSTSMRFMRWQGAGIRIVSALLLVLAGPSLCVILPPSDIGERSTWSGDVALKHSGIAGRYTDYSGSVCPGRYRVFSNHEWWNHGEADELSPAGAFDRTAGLTANGNLFMTALDDVPGSSDPLDGDVELLLEVPCLVSLDSFGIQARVDADLANTPSKMEVFGSDDGGGNWTSLGSYAGEYSWTSGEVRNFTANSLAGPFGLFRFLGQRLARANQNFMVIGDILLYPTSWTADNADECTSGAHNCDANAVCTNTAGSFRCACGSGFRGSGVACTSIVSLPPSDIGAASSSSWTEDSQVQFGGLNTFFNDYTGSVCPGRYRVKASHRWFRYGESDSRTPALLFDRLLGGNDTATIWISESSSVPGRGSNLEANQVFILELPCFVTPHSYGIQARSDVENVAMTPSYLEVYGSSDGSTWTFLGSVLFFFEWTAAESKEFDTWFGGSYRFFKFEAQRTARMSDGYMAMSELLLNGLSWSDDNECSLETHNCHANATCVNTAGSFLCECRTDLLFQGDGVSCETVLVPPPDIGGGPSWTHDFDFLYAGIPTMYADYSGAKCPGRYRVATNAWWWEYGGTGSALFSAAAFDGIQGSAGDQTVWMTADEVVAGLSDPADSNVEIILMPPCWVTPQSWAVQTREFNNNEMPSKMKLYGSRDGLVSWTLLGGFEGEVWVVSRETKDFDANSTAGEFHAFKFVALRGTDANAGKVGAGELQLKSLSWTADDADECSAGTHNCHTGATCSNTPGSFMCACTGLFRGDGVSCGIEVLEIPSDELGHTWTADPSRTHAGIVTYVHDHTGGSVCPGEYRASTNTPWRGYGEGGSEFPVSGAFDRQVGRWGDPPSMYFGYYDIMPGAAAGVDSAYESNIELILSLPCLVTLYSFGVEPRLDQYRKGSPSKMDVYGSTDGFSWEVIGGYADHPHHMLAQTYEWPVNVTAAFSHFKFDIRKVSSNNDNFPAIGEFELLALNWTADNADECSSGVHNCHANAVCTNTAGSFLCDCNPAFKGDGLSCDAEFVRIPPIDIGAASTWVQDASNPVQSIWHKKEICPGAYVAKTAQQGAGSQGPAGAFDGEVATSGSSSTWVSPTIAEEITSTVDSNIELTLSLPCKVWLYSSYLVQTPTDFSGVGRMPSKMEVLASSDEVSWISLGTHETDRFWFPSLSREFPLDTSSLTEGISYLKFVGKRISRAPDDFMNIGEIELSALNWTEKDTRIPPADIGRGDTWTKDLSLTYNGLPTLYKDYFGPPCDGRYRVRTNVGWWARSGSTSYNHGEWPPSGLFDGTLGAHGEKSGWHGHLSPYPDSGTASPTDLDIYHILEVPCPIRLGAYAMEARDQCCTHQTVSKAAVHGSNDMSGWTELGSYSGEMSWGQAERRTFYANSTLGPFKYFKFDLLKRAATSDDDISLGEIALFATDKDECSLAIHDCDANAACTNTGGSFSCACNFESGYTGNGTFCRILSEPLPPYDIGYWDSGWTSDAVVTYGGFPSFYKDTNSSLCPGRFRVMTNHQWKGAQIPPVAFDWGDTRYENFQSNLCNLTVDCNIELLLAVPCSASLSFWSVKSRVDGFWPYRTPSEMTVWGSEDLGVTWVQIGNYSNVTGWEKDEVRNFTANPSGRLGLFSWFKFLIHHTAGTALEGVNLSWIGLYALQVTDTDECTIPIHDCDSNAICANTRGSFTCTCNEGFWGQGVDFCTDIDECTDAVDDCHANSTCVNDFGSFFCTCNEGFLGNGTECLDIDECAGSVHDCHSDASCTNTEGSFVCDCGSGLSGNGVDYCLAMEPLPPKDVGCTGWVTDTSNQYENLDTFYIDDPDGSCPGRYRVMTNTNWRIHPPYVAFNWCDTRYEQVGSSKCVPSTDCDVALILDLPCVASLATWGLRARIEHDVSNRIPRNMSVWGSADAGSTWVRVGGFTGETGWAQAEARNFTGTDPEGSLGLFSTLKFVIHQVNEDSTSKEINFANIYLYSGKIEDLDECTSLSRPHDCHANATCTNTNGSFFCNCSLGFSGTGVDCFDIDECSASIHNCHANATCSETFGSFSCSCNDGFSGTGVGCSDIDECALAVHNCDDQATCTNTGGSFTCACPAGLGGDGLVCGISIPPSDIGRGDENGFTWTKDVTNLWNGLVTIYKDYSGAACSGRYTVFPSGWKNDPGMSTSVMFNEWPPSSLFDASSLGRPWCHPEGGIAGSGDAVESAVHMILRTPCFVVPKGYAWRAYADTQAPSALTLSASNNTLGPWITLDAFDGVTNWASAETKHWKLPSNQSYDAFRVFRFTFRRIVNPVGTSTSGCGHIATIYALSTSGDMDECGLKIDDCHTNATCTDTAGTFSCSCNGGFSGNGVACSDVDECTVPLPTHNCHANASCTNSVGSFDCACNLGFGGDGVACTDNDECLSAVHNCHVDGVCVNSEGSFSCACGAGFTGDGLLSCEDIDECSLSLHNCHVDSVCANTTGSFTCTCNSPFVGTGTDCGEPPVFEVAAICTSNTSAQVVESNYNAERTRIQEAGAEAAAFSLLDEKFEQCLASLSPVDQIAVLTGVLEETVTETQQFPDDDAAALAVLVSLDNLGDLISELSQSGDSVQLESPELSFLIRTFEEATLLLTAEAQNVAAVFELRDVASIESMEVTGGFDYVRPPTWGSVLGGMDRSERHFEERGDGKKSMTVLSSKDNPHPFAAGRTREGGFLLEEATTFVRVQARQRRQVVGSGRVPLVVPSSSFGAVRAEGGRSGGRRLEATEAGSPIPSGWKELHISEEQIQKAAGELQVKVAGPDLGQVYRSREGIEAAWEANSLGLKGGHWILECAQLDVQQELWTSAGCTSFFPESTNEWWCSCALRSLETTLMAVQRYIPPPQDMPTSGEAQMARENELDRVFNLMAVAWLWILVISMIGGVAFLYRIASRVEDSLSPQLKSIQRKNVKALASSENFSESPTGRSFNAALKDAITQEVFESEQHKRRLATFFTARRIVGFLEARAKLQRDSLCSRRRQPADEDARAAGKVAARWWDFWTPCSTCCRRFRLREHTLAFVDARQLSRLRDVSQLKHSVKFRGYLEGRTVRRKLMWQQLDAELESRKYDMGIEFKNTPWVAKEGKRRKFDLPQETWQSSVDNFTASPTFNSAFTDEQSEDRPEFETHSAPDATTQIVREISVSPSSSSASWNSEDENEMDPLSPKQKSFHPLGFVEDGRASKSLSLSASPPPSLPASPELRPPRWKDKPPPASEFLSRLKALRDSVLNHLSPKSSGDASQSSRSQAASSPQRKKPARLPETQEEDKITSPFSQSENDWSVRENLEHLKYILSRPDTQKEEGKESGTENETPQNAKENPPPPEAPQKSGTRRLPSQIEEVEEDLDEEEEDDEQSPLMLMKGRRRVTPKARMKQFRIQRTRGSSQFFLDDLEEEKEEEEEEEIEEDLRPSSALTIQTFEGDLASPSAILRAAPTGSTHTLMTQKSRSKKENQVLGAIRRQRTQILNTLDTMDDRKTPPQKRRPKMAIVAPHGFSRPGRLPLRARWVLWGFLGLLQKSIDQGHVVLRLVHWPHIWLQSDVSPLTDALFWSLRLLASFCMCLVLNARAVLVGESDDFHTPVTPNTVTTAPRQFGLPTTMDLLAFVPAGGLKIFLSFLIFLLLMGALVRPLCACVWSEEALFEGIDLIRGEGDDVDSRGGIRRQGSTFSRFTTVRESVSDQESLSVSSRSRNLSSSSPMSSQFIEGTQEKIRRGSSLARAATSVEGEHGLGRLLYYDFGPAMSVRSSPVKLLRSQCADRFVARRRVEIFVERALLMVCAVITVTYLCLLALASAEWKGGGTGSDEAEGGDSVDGSVRGFCRRRPAVVLSEHSVGIFFFFLFELLWWGLQTLLQASLLRASLRSRFARRLLNCFPRACMLSDLHPEANVQFGKDVVKALDAAPFSNWIVPPERFE</sequence>
<evidence type="ECO:0000256" key="3">
    <source>
        <dbReference type="ARBA" id="ARBA00022737"/>
    </source>
</evidence>
<dbReference type="SUPFAM" id="SSF57196">
    <property type="entry name" value="EGF/Laminin"/>
    <property type="match status" value="2"/>
</dbReference>
<proteinExistence type="predicted"/>
<keyword evidence="7" id="KW-1133">Transmembrane helix</keyword>
<evidence type="ECO:0000256" key="7">
    <source>
        <dbReference type="SAM" id="Phobius"/>
    </source>
</evidence>
<feature type="domain" description="EGF-like" evidence="9">
    <location>
        <begin position="1728"/>
        <end position="1769"/>
    </location>
</feature>
<organism evidence="10">
    <name type="scientific">Chromera velia CCMP2878</name>
    <dbReference type="NCBI Taxonomy" id="1169474"/>
    <lineage>
        <taxon>Eukaryota</taxon>
        <taxon>Sar</taxon>
        <taxon>Alveolata</taxon>
        <taxon>Colpodellida</taxon>
        <taxon>Chromeraceae</taxon>
        <taxon>Chromera</taxon>
    </lineage>
</organism>
<feature type="chain" id="PRO_5005192687" description="EGF-like domain-containing protein" evidence="8">
    <location>
        <begin position="32"/>
        <end position="3901"/>
    </location>
</feature>
<feature type="domain" description="EGF-like" evidence="9">
    <location>
        <begin position="1409"/>
        <end position="1451"/>
    </location>
</feature>
<dbReference type="InterPro" id="IPR049883">
    <property type="entry name" value="NOTCH1_EGF-like"/>
</dbReference>
<keyword evidence="3" id="KW-0677">Repeat</keyword>
<keyword evidence="7" id="KW-0812">Transmembrane</keyword>
<feature type="domain" description="EGF-like" evidence="9">
    <location>
        <begin position="2376"/>
        <end position="2417"/>
    </location>
</feature>
<dbReference type="PANTHER" id="PTHR24039">
    <property type="entry name" value="FIBRILLIN-RELATED"/>
    <property type="match status" value="1"/>
</dbReference>
<name>A0A0G4I3K5_9ALVE</name>
<feature type="domain" description="EGF-like" evidence="9">
    <location>
        <begin position="2045"/>
        <end position="2085"/>
    </location>
</feature>
<dbReference type="EMBL" id="CDMZ01004971">
    <property type="protein sequence ID" value="CEM51547.1"/>
    <property type="molecule type" value="Genomic_DNA"/>
</dbReference>
<feature type="region of interest" description="Disordered" evidence="6">
    <location>
        <begin position="3092"/>
        <end position="3347"/>
    </location>
</feature>
<feature type="transmembrane region" description="Helical" evidence="7">
    <location>
        <begin position="3760"/>
        <end position="3781"/>
    </location>
</feature>
<feature type="transmembrane region" description="Helical" evidence="7">
    <location>
        <begin position="3820"/>
        <end position="3844"/>
    </location>
</feature>
<feature type="domain" description="EGF-like" evidence="9">
    <location>
        <begin position="969"/>
        <end position="1009"/>
    </location>
</feature>
<evidence type="ECO:0000259" key="9">
    <source>
        <dbReference type="PROSITE" id="PS50026"/>
    </source>
</evidence>
<feature type="transmembrane region" description="Helical" evidence="7">
    <location>
        <begin position="3589"/>
        <end position="3610"/>
    </location>
</feature>
<dbReference type="InterPro" id="IPR024731">
    <property type="entry name" value="NELL2-like_EGF"/>
</dbReference>
<dbReference type="InterPro" id="IPR001881">
    <property type="entry name" value="EGF-like_Ca-bd_dom"/>
</dbReference>
<evidence type="ECO:0000256" key="4">
    <source>
        <dbReference type="ARBA" id="ARBA00023157"/>
    </source>
</evidence>
<comment type="caution">
    <text evidence="5">Lacks conserved residue(s) required for the propagation of feature annotation.</text>
</comment>